<dbReference type="SMART" id="SM00490">
    <property type="entry name" value="HELICc"/>
    <property type="match status" value="1"/>
</dbReference>
<dbReference type="InterPro" id="IPR007502">
    <property type="entry name" value="Helicase-assoc_dom"/>
</dbReference>
<keyword evidence="2" id="KW-0547">Nucleotide-binding</keyword>
<evidence type="ECO:0000256" key="3">
    <source>
        <dbReference type="ARBA" id="ARBA00022801"/>
    </source>
</evidence>
<feature type="compositionally biased region" description="Acidic residues" evidence="6">
    <location>
        <begin position="550"/>
        <end position="567"/>
    </location>
</feature>
<feature type="region of interest" description="Disordered" evidence="6">
    <location>
        <begin position="535"/>
        <end position="583"/>
    </location>
</feature>
<dbReference type="Pfam" id="PF21010">
    <property type="entry name" value="HA2_C"/>
    <property type="match status" value="1"/>
</dbReference>
<dbReference type="PANTHER" id="PTHR18934">
    <property type="entry name" value="ATP-DEPENDENT RNA HELICASE"/>
    <property type="match status" value="1"/>
</dbReference>
<evidence type="ECO:0000256" key="4">
    <source>
        <dbReference type="ARBA" id="ARBA00022806"/>
    </source>
</evidence>
<proteinExistence type="inferred from homology"/>
<keyword evidence="9" id="KW-1185">Reference proteome</keyword>
<dbReference type="GeneID" id="107066325"/>
<dbReference type="InterPro" id="IPR011545">
    <property type="entry name" value="DEAD/DEAH_box_helicase_dom"/>
</dbReference>
<feature type="compositionally biased region" description="Acidic residues" evidence="6">
    <location>
        <begin position="181"/>
        <end position="194"/>
    </location>
</feature>
<dbReference type="InterPro" id="IPR027417">
    <property type="entry name" value="P-loop_NTPase"/>
</dbReference>
<feature type="domain" description="Helicase C-terminal" evidence="8">
    <location>
        <begin position="589"/>
        <end position="770"/>
    </location>
</feature>
<feature type="region of interest" description="Disordered" evidence="6">
    <location>
        <begin position="165"/>
        <end position="246"/>
    </location>
</feature>
<dbReference type="CDD" id="cd17982">
    <property type="entry name" value="DEXHc_DHX37"/>
    <property type="match status" value="1"/>
</dbReference>
<dbReference type="SMART" id="SM00847">
    <property type="entry name" value="HA2"/>
    <property type="match status" value="1"/>
</dbReference>
<feature type="compositionally biased region" description="Basic and acidic residues" evidence="6">
    <location>
        <begin position="538"/>
        <end position="549"/>
    </location>
</feature>
<protein>
    <submittedName>
        <fullName evidence="10">Probable ATP-dependent RNA helicase kurz</fullName>
    </submittedName>
</protein>
<dbReference type="Pfam" id="PF00271">
    <property type="entry name" value="Helicase_C"/>
    <property type="match status" value="1"/>
</dbReference>
<dbReference type="Pfam" id="PF23362">
    <property type="entry name" value="DHX37_C"/>
    <property type="match status" value="1"/>
</dbReference>
<dbReference type="SUPFAM" id="SSF52540">
    <property type="entry name" value="P-loop containing nucleoside triphosphate hydrolases"/>
    <property type="match status" value="1"/>
</dbReference>
<dbReference type="Pfam" id="PF07717">
    <property type="entry name" value="OB_NTP_bind"/>
    <property type="match status" value="1"/>
</dbReference>
<dbReference type="Proteomes" id="UP000694924">
    <property type="component" value="Unplaced"/>
</dbReference>
<dbReference type="Pfam" id="PF00270">
    <property type="entry name" value="DEAD"/>
    <property type="match status" value="1"/>
</dbReference>
<evidence type="ECO:0000256" key="2">
    <source>
        <dbReference type="ARBA" id="ARBA00022741"/>
    </source>
</evidence>
<keyword evidence="4 10" id="KW-0347">Helicase</keyword>
<feature type="domain" description="Helicase ATP-binding" evidence="7">
    <location>
        <begin position="296"/>
        <end position="462"/>
    </location>
</feature>
<dbReference type="Gene3D" id="1.20.120.1080">
    <property type="match status" value="1"/>
</dbReference>
<evidence type="ECO:0000256" key="5">
    <source>
        <dbReference type="ARBA" id="ARBA00022840"/>
    </source>
</evidence>
<reference evidence="10" key="1">
    <citation type="submission" date="2025-08" db="UniProtKB">
        <authorList>
            <consortium name="RefSeq"/>
        </authorList>
    </citation>
    <scope>IDENTIFICATION</scope>
    <source>
        <tissue evidence="10">Whole body</tissue>
    </source>
</reference>
<keyword evidence="3" id="KW-0378">Hydrolase</keyword>
<evidence type="ECO:0000256" key="1">
    <source>
        <dbReference type="ARBA" id="ARBA00008792"/>
    </source>
</evidence>
<dbReference type="PANTHER" id="PTHR18934:SF99">
    <property type="entry name" value="ATP-DEPENDENT RNA HELICASE DHX37-RELATED"/>
    <property type="match status" value="1"/>
</dbReference>
<dbReference type="InterPro" id="IPR056371">
    <property type="entry name" value="DHX37-like_C"/>
</dbReference>
<dbReference type="InterPro" id="IPR014001">
    <property type="entry name" value="Helicase_ATP-bd"/>
</dbReference>
<feature type="compositionally biased region" description="Polar residues" evidence="6">
    <location>
        <begin position="165"/>
        <end position="174"/>
    </location>
</feature>
<dbReference type="PROSITE" id="PS51194">
    <property type="entry name" value="HELICASE_CTER"/>
    <property type="match status" value="1"/>
</dbReference>
<feature type="compositionally biased region" description="Basic and acidic residues" evidence="6">
    <location>
        <begin position="216"/>
        <end position="246"/>
    </location>
</feature>
<dbReference type="GO" id="GO:0004386">
    <property type="term" value="F:helicase activity"/>
    <property type="evidence" value="ECO:0007669"/>
    <property type="project" value="UniProtKB-KW"/>
</dbReference>
<evidence type="ECO:0000259" key="8">
    <source>
        <dbReference type="PROSITE" id="PS51194"/>
    </source>
</evidence>
<dbReference type="InterPro" id="IPR002464">
    <property type="entry name" value="DNA/RNA_helicase_DEAH_CS"/>
</dbReference>
<name>A0ABM1I7Z5_POLDO</name>
<sequence length="1199" mass="136784">MGKKRYNWKARNVSEIEIDNTETKKIPVDIQHREDNYDNCNALVLPNEKRKTKNKEKKIQTTRLLSKKRRKQLEKIVEKKQKKLQRSTLLEKLAEVQAPAEELKKYVSLTAVQTKGLKRHFRDLNAPTVETLINPIDESTIDITESKLNTIKGAKRKRLSILNNTKQKISSSDPNVIGFDESSESESECSDNECENDHNLKCKQEKEDNDNTNESKLIKNEEEEEERNKSEENKSIENEHEKTVPDAQLKVKESPNTIVKSEVTKTPAVFVTLNRKEEIQAARLKLPVVADEQVIVETINENPVVIITGETGSGKTTQVPQFLYEAGYARDKLIGVTEPRRVAAMSMSKRVAEEMNLTEKEVSYLIRFEGNVTPETKIKFMTDGVLLKEIQSDFLLTKYSVIILDEAHERSVYTDILIGLLSRIVPLRNKRKDPLKLIIMSATLCVEEFVENTKLFKVKPPIIRVESRQFPVTIHFNRRTSDDYVNEALKKAIKIHTHLPEGGILIFLTGQREVNLVVSKLRKAFPFKKGQINMSETQKVEKNEETNKSDDDDDDDEEKNSEDEFDDKEAIKRDKQKHKKQSLNLPRIDLDNYSIMPTDDTHEDIIDIEDEDENEECNLDEDESEDDDADLLKGLSNAQPLWVLPLYSLLPSYKQARVFEKPPENCRLCVVSTNVAETSLTIPNIKYVVDCGRCKMRMYDKVTGVSTYHICFTSKASANQKAGRCGRVAPGHCYRLYSSAVFNDQFQKFSVSEIQRKPVDDLVLQMKVMNINKVVNFPFPSAPDPLQLQTAEKRLLTLGALERSSQYQEGTFNAKVTPLGRSIAAFPVAPRYGKMLALSHQHNLLQYTICMVATLSVQEVLIEGLNMEGNLKNKWLHTRRMWAGIGNSLLLGDPMILIKAIGAAEYAGSKGKLVSFCEENGLRHKAIVEIRKLRQQLTNEINLNVPSVNLIIDPSMSPPTDIQAKLLRQIVLAGMADQVARKVSSEDIEDQDKAKWKHAYKTAEMEDPVFMHSSCVLRKTSPEWVIYQEVYETNKLYMRGVTAIEPEWLPKFAPTLCKLSEPLMEPSPRYDIDSGKVLCHITGTFGRAGWQLPMMEIEHPMNVEGVKWFARFFLNGEVCPKLKKFVPSLLSTPASVNKSWAKLLPRTEAITKTLISEGIMSKRKLIEFWDKDKTYLLSAYQKWLPESIHSEVSLLWPPI</sequence>
<gene>
    <name evidence="10" type="primary">LOC107066325</name>
</gene>
<evidence type="ECO:0000256" key="6">
    <source>
        <dbReference type="SAM" id="MobiDB-lite"/>
    </source>
</evidence>
<dbReference type="Gene3D" id="3.40.50.300">
    <property type="entry name" value="P-loop containing nucleotide triphosphate hydrolases"/>
    <property type="match status" value="3"/>
</dbReference>
<evidence type="ECO:0000259" key="7">
    <source>
        <dbReference type="PROSITE" id="PS51192"/>
    </source>
</evidence>
<evidence type="ECO:0000313" key="10">
    <source>
        <dbReference type="RefSeq" id="XP_015176332.1"/>
    </source>
</evidence>
<dbReference type="SMART" id="SM00487">
    <property type="entry name" value="DEXDc"/>
    <property type="match status" value="1"/>
</dbReference>
<accession>A0ABM1I7Z5</accession>
<comment type="similarity">
    <text evidence="1">Belongs to the DEAD box helicase family. DEAH subfamily.</text>
</comment>
<dbReference type="CDD" id="cd18791">
    <property type="entry name" value="SF2_C_RHA"/>
    <property type="match status" value="1"/>
</dbReference>
<evidence type="ECO:0000313" key="9">
    <source>
        <dbReference type="Proteomes" id="UP000694924"/>
    </source>
</evidence>
<organism evidence="9 10">
    <name type="scientific">Polistes dominula</name>
    <name type="common">European paper wasp</name>
    <name type="synonym">Vespa dominula</name>
    <dbReference type="NCBI Taxonomy" id="743375"/>
    <lineage>
        <taxon>Eukaryota</taxon>
        <taxon>Metazoa</taxon>
        <taxon>Ecdysozoa</taxon>
        <taxon>Arthropoda</taxon>
        <taxon>Hexapoda</taxon>
        <taxon>Insecta</taxon>
        <taxon>Pterygota</taxon>
        <taxon>Neoptera</taxon>
        <taxon>Endopterygota</taxon>
        <taxon>Hymenoptera</taxon>
        <taxon>Apocrita</taxon>
        <taxon>Aculeata</taxon>
        <taxon>Vespoidea</taxon>
        <taxon>Vespidae</taxon>
        <taxon>Polistinae</taxon>
        <taxon>Polistini</taxon>
        <taxon>Polistes</taxon>
    </lineage>
</organism>
<dbReference type="RefSeq" id="XP_015176332.1">
    <property type="nucleotide sequence ID" value="XM_015320846.1"/>
</dbReference>
<dbReference type="InterPro" id="IPR011709">
    <property type="entry name" value="DEAD-box_helicase_OB_fold"/>
</dbReference>
<dbReference type="InterPro" id="IPR001650">
    <property type="entry name" value="Helicase_C-like"/>
</dbReference>
<keyword evidence="5" id="KW-0067">ATP-binding</keyword>
<dbReference type="PROSITE" id="PS51192">
    <property type="entry name" value="HELICASE_ATP_BIND_1"/>
    <property type="match status" value="1"/>
</dbReference>
<dbReference type="PROSITE" id="PS00690">
    <property type="entry name" value="DEAH_ATP_HELICASE"/>
    <property type="match status" value="1"/>
</dbReference>
<feature type="compositionally biased region" description="Basic and acidic residues" evidence="6">
    <location>
        <begin position="195"/>
        <end position="206"/>
    </location>
</feature>